<sequence length="119" mass="13508">MTHEPINTYRRRIAVAALHRIKRKTGGNLLIVDLLDGNITTIEITEQFINQLLLRFEGITRGELGRVEGETEIRTAYQNAIGINQHTEYQAETGKLIIDNLLQEVIDYAKEKYISGGIN</sequence>
<evidence type="ECO:0000313" key="2">
    <source>
        <dbReference type="Proteomes" id="UP000254460"/>
    </source>
</evidence>
<protein>
    <submittedName>
        <fullName evidence="1">Uncharacterized protein</fullName>
    </submittedName>
</protein>
<evidence type="ECO:0000313" key="1">
    <source>
        <dbReference type="EMBL" id="STO40732.1"/>
    </source>
</evidence>
<accession>A0A0M1U5E8</accession>
<dbReference type="EMBL" id="UGGJ01000006">
    <property type="protein sequence ID" value="STO40732.1"/>
    <property type="molecule type" value="Genomic_DNA"/>
</dbReference>
<name>A0A0M1U5E8_ECOLX</name>
<proteinExistence type="predicted"/>
<organism evidence="1 2">
    <name type="scientific">Escherichia coli</name>
    <dbReference type="NCBI Taxonomy" id="562"/>
    <lineage>
        <taxon>Bacteria</taxon>
        <taxon>Pseudomonadati</taxon>
        <taxon>Pseudomonadota</taxon>
        <taxon>Gammaproteobacteria</taxon>
        <taxon>Enterobacterales</taxon>
        <taxon>Enterobacteriaceae</taxon>
        <taxon>Escherichia</taxon>
    </lineage>
</organism>
<dbReference type="RefSeq" id="WP_000148628.1">
    <property type="nucleotide sequence ID" value="NZ_CABVVV010000116.1"/>
</dbReference>
<gene>
    <name evidence="1" type="ORF">NCTC9706_05049</name>
</gene>
<dbReference type="AlphaFoldDB" id="A0A0M1U5E8"/>
<dbReference type="Proteomes" id="UP000254460">
    <property type="component" value="Unassembled WGS sequence"/>
</dbReference>
<reference evidence="1 2" key="1">
    <citation type="submission" date="2018-06" db="EMBL/GenBank/DDBJ databases">
        <authorList>
            <consortium name="Pathogen Informatics"/>
            <person name="Doyle S."/>
        </authorList>
    </citation>
    <scope>NUCLEOTIDE SEQUENCE [LARGE SCALE GENOMIC DNA]</scope>
    <source>
        <strain evidence="1 2">NCTC9706</strain>
    </source>
</reference>